<comment type="similarity">
    <text evidence="6 7">Belongs to the Mrp/NBP35 ATP-binding proteins family.</text>
</comment>
<dbReference type="PANTHER" id="PTHR42961:SF2">
    <property type="entry name" value="IRON-SULFUR PROTEIN NUBPL"/>
    <property type="match status" value="1"/>
</dbReference>
<comment type="subunit">
    <text evidence="7">Homodimer.</text>
</comment>
<dbReference type="Proteomes" id="UP000256899">
    <property type="component" value="Unassembled WGS sequence"/>
</dbReference>
<dbReference type="AlphaFoldDB" id="A0A3E0U185"/>
<dbReference type="RefSeq" id="WP_116013803.1">
    <property type="nucleotide sequence ID" value="NZ_QUOT01000001.1"/>
</dbReference>
<keyword evidence="5 7" id="KW-0411">Iron-sulfur</keyword>
<evidence type="ECO:0000256" key="6">
    <source>
        <dbReference type="ARBA" id="ARBA00024036"/>
    </source>
</evidence>
<keyword evidence="4 7" id="KW-0408">Iron</keyword>
<feature type="binding site" evidence="7">
    <location>
        <begin position="111"/>
        <end position="118"/>
    </location>
    <ligand>
        <name>ATP</name>
        <dbReference type="ChEBI" id="CHEBI:30616"/>
    </ligand>
</feature>
<evidence type="ECO:0000256" key="7">
    <source>
        <dbReference type="HAMAP-Rule" id="MF_02040"/>
    </source>
</evidence>
<evidence type="ECO:0000313" key="8">
    <source>
        <dbReference type="EMBL" id="REL29792.1"/>
    </source>
</evidence>
<dbReference type="InterPro" id="IPR044304">
    <property type="entry name" value="NUBPL-like"/>
</dbReference>
<protein>
    <recommendedName>
        <fullName evidence="7">Iron-sulfur cluster carrier protein</fullName>
    </recommendedName>
</protein>
<keyword evidence="1 7" id="KW-0479">Metal-binding</keyword>
<organism evidence="8 9">
    <name type="scientific">Thalassotalea euphylliae</name>
    <dbReference type="NCBI Taxonomy" id="1655234"/>
    <lineage>
        <taxon>Bacteria</taxon>
        <taxon>Pseudomonadati</taxon>
        <taxon>Pseudomonadota</taxon>
        <taxon>Gammaproteobacteria</taxon>
        <taxon>Alteromonadales</taxon>
        <taxon>Colwelliaceae</taxon>
        <taxon>Thalassotalea</taxon>
    </lineage>
</organism>
<reference evidence="9" key="1">
    <citation type="submission" date="2018-08" db="EMBL/GenBank/DDBJ databases">
        <title>Thalassotalea euphylliae genome.</title>
        <authorList>
            <person name="Summers S."/>
            <person name="Rice S.A."/>
            <person name="Freckelton M.L."/>
            <person name="Nedved B.T."/>
            <person name="Hadfield M.G."/>
        </authorList>
    </citation>
    <scope>NUCLEOTIDE SEQUENCE [LARGE SCALE GENOMIC DNA]</scope>
    <source>
        <strain evidence="9">H3</strain>
    </source>
</reference>
<dbReference type="Gene3D" id="3.40.50.300">
    <property type="entry name" value="P-loop containing nucleotide triphosphate hydrolases"/>
    <property type="match status" value="1"/>
</dbReference>
<dbReference type="PANTHER" id="PTHR42961">
    <property type="entry name" value="IRON-SULFUR PROTEIN NUBPL"/>
    <property type="match status" value="1"/>
</dbReference>
<dbReference type="GO" id="GO:0140663">
    <property type="term" value="F:ATP-dependent FeS chaperone activity"/>
    <property type="evidence" value="ECO:0007669"/>
    <property type="project" value="InterPro"/>
</dbReference>
<dbReference type="InterPro" id="IPR027417">
    <property type="entry name" value="P-loop_NTPase"/>
</dbReference>
<evidence type="ECO:0000256" key="3">
    <source>
        <dbReference type="ARBA" id="ARBA00022840"/>
    </source>
</evidence>
<evidence type="ECO:0000256" key="2">
    <source>
        <dbReference type="ARBA" id="ARBA00022741"/>
    </source>
</evidence>
<dbReference type="EMBL" id="QUOT01000001">
    <property type="protein sequence ID" value="REL29792.1"/>
    <property type="molecule type" value="Genomic_DNA"/>
</dbReference>
<dbReference type="PROSITE" id="PS01215">
    <property type="entry name" value="MRP"/>
    <property type="match status" value="1"/>
</dbReference>
<dbReference type="FunFam" id="3.40.50.300:FF:000418">
    <property type="entry name" value="Iron-sulfur cluster carrier protein"/>
    <property type="match status" value="1"/>
</dbReference>
<evidence type="ECO:0000313" key="9">
    <source>
        <dbReference type="Proteomes" id="UP000256899"/>
    </source>
</evidence>
<dbReference type="InterPro" id="IPR033756">
    <property type="entry name" value="YlxH/NBP35"/>
</dbReference>
<dbReference type="GO" id="GO:0051539">
    <property type="term" value="F:4 iron, 4 sulfur cluster binding"/>
    <property type="evidence" value="ECO:0007669"/>
    <property type="project" value="TreeGrafter"/>
</dbReference>
<dbReference type="GO" id="GO:0046872">
    <property type="term" value="F:metal ion binding"/>
    <property type="evidence" value="ECO:0007669"/>
    <property type="project" value="UniProtKB-KW"/>
</dbReference>
<dbReference type="GO" id="GO:0005829">
    <property type="term" value="C:cytosol"/>
    <property type="evidence" value="ECO:0007669"/>
    <property type="project" value="TreeGrafter"/>
</dbReference>
<sequence>MSRLSQFFSKKKPINPEDLSLIESVLDAYRSDAFPYGVLALANELAGEQQKDKLLIAIELPFFAGDELTSIAHSLSDELGKSVEFTTSNHIEPVRKHDIAGVKNIIAIASGKGGVGKSTTTVNIARALQKQGARVGILDADIYGPSIPTMLGCQDDKPSSVDGKTMIPIDADGIYSMSIGYLVPDSDAAVWRGPMASTAFSQLLNETHWPELDYLLIDMPPGTGDIQLTLSQKVPVAGAVIVTTPQDIALADAQKGIAMFDKVKVPVLGVVENMSYHICENCGHHSHLFGLDGGKDIAEINQVDLLGQLPLNIQVRQEADLGESLFNSESASDICDQYRKIARNIASKTFHLLDMRSPATPNIEMLD</sequence>
<gene>
    <name evidence="8" type="primary">apbC</name>
    <name evidence="8" type="ORF">DXX94_03205</name>
</gene>
<keyword evidence="9" id="KW-1185">Reference proteome</keyword>
<dbReference type="GO" id="GO:0016887">
    <property type="term" value="F:ATP hydrolysis activity"/>
    <property type="evidence" value="ECO:0007669"/>
    <property type="project" value="UniProtKB-UniRule"/>
</dbReference>
<dbReference type="InterPro" id="IPR000808">
    <property type="entry name" value="Mrp-like_CS"/>
</dbReference>
<dbReference type="NCBIfam" id="NF008669">
    <property type="entry name" value="PRK11670.1"/>
    <property type="match status" value="1"/>
</dbReference>
<dbReference type="SUPFAM" id="SSF52540">
    <property type="entry name" value="P-loop containing nucleoside triphosphate hydrolases"/>
    <property type="match status" value="1"/>
</dbReference>
<comment type="caution">
    <text evidence="8">The sequence shown here is derived from an EMBL/GenBank/DDBJ whole genome shotgun (WGS) entry which is preliminary data.</text>
</comment>
<dbReference type="HAMAP" id="MF_02040">
    <property type="entry name" value="Mrp_NBP35"/>
    <property type="match status" value="1"/>
</dbReference>
<dbReference type="CDD" id="cd02037">
    <property type="entry name" value="Mrp_NBP35"/>
    <property type="match status" value="1"/>
</dbReference>
<proteinExistence type="inferred from homology"/>
<evidence type="ECO:0000256" key="1">
    <source>
        <dbReference type="ARBA" id="ARBA00022723"/>
    </source>
</evidence>
<dbReference type="Pfam" id="PF10609">
    <property type="entry name" value="ParA"/>
    <property type="match status" value="1"/>
</dbReference>
<keyword evidence="3 7" id="KW-0067">ATP-binding</keyword>
<dbReference type="GO" id="GO:0016226">
    <property type="term" value="P:iron-sulfur cluster assembly"/>
    <property type="evidence" value="ECO:0007669"/>
    <property type="project" value="InterPro"/>
</dbReference>
<name>A0A3E0U185_9GAMM</name>
<accession>A0A3E0U185</accession>
<keyword evidence="2 7" id="KW-0547">Nucleotide-binding</keyword>
<dbReference type="GO" id="GO:0005524">
    <property type="term" value="F:ATP binding"/>
    <property type="evidence" value="ECO:0007669"/>
    <property type="project" value="UniProtKB-UniRule"/>
</dbReference>
<comment type="function">
    <text evidence="7">Binds and transfers iron-sulfur (Fe-S) clusters to target apoproteins. Can hydrolyze ATP.</text>
</comment>
<keyword evidence="7" id="KW-0378">Hydrolase</keyword>
<evidence type="ECO:0000256" key="4">
    <source>
        <dbReference type="ARBA" id="ARBA00023004"/>
    </source>
</evidence>
<dbReference type="InterPro" id="IPR019591">
    <property type="entry name" value="Mrp/NBP35_ATP-bd"/>
</dbReference>
<evidence type="ECO:0000256" key="5">
    <source>
        <dbReference type="ARBA" id="ARBA00023014"/>
    </source>
</evidence>